<dbReference type="AlphaFoldDB" id="A0A432M1N7"/>
<sequence>MLKRALVGLVIFGGLLFWRYGANATMPTLEKEAALAPPAGASSVTFKRGTWACTAEEFKRQLLDGKYYAHPVVIKFVGNGPPEFCREINISHDYALLTPASTDTQSTSPCPDHSCTAFNARVSVAGHEDDWVLYAPNSFISSTR</sequence>
<proteinExistence type="predicted"/>
<reference evidence="1 2" key="1">
    <citation type="submission" date="2018-12" db="EMBL/GenBank/DDBJ databases">
        <title>Dyella dinghuensis sp. nov. DHOA06 and Dyella choica sp. nov. 4M-K27, isolated from forest soil.</title>
        <authorList>
            <person name="Qiu L.-H."/>
            <person name="Gao Z.-H."/>
        </authorList>
    </citation>
    <scope>NUCLEOTIDE SEQUENCE [LARGE SCALE GENOMIC DNA]</scope>
    <source>
        <strain evidence="1 2">4M-K27</strain>
    </source>
</reference>
<gene>
    <name evidence="1" type="ORF">EKH80_18785</name>
</gene>
<dbReference type="RefSeq" id="WP_126686329.1">
    <property type="nucleotide sequence ID" value="NZ_RYYV01000018.1"/>
</dbReference>
<dbReference type="Proteomes" id="UP000274358">
    <property type="component" value="Unassembled WGS sequence"/>
</dbReference>
<protein>
    <submittedName>
        <fullName evidence="1">Uncharacterized protein</fullName>
    </submittedName>
</protein>
<accession>A0A432M1N7</accession>
<dbReference type="OrthoDB" id="5956782at2"/>
<evidence type="ECO:0000313" key="2">
    <source>
        <dbReference type="Proteomes" id="UP000274358"/>
    </source>
</evidence>
<name>A0A432M1N7_9GAMM</name>
<comment type="caution">
    <text evidence="1">The sequence shown here is derived from an EMBL/GenBank/DDBJ whole genome shotgun (WGS) entry which is preliminary data.</text>
</comment>
<keyword evidence="2" id="KW-1185">Reference proteome</keyword>
<evidence type="ECO:0000313" key="1">
    <source>
        <dbReference type="EMBL" id="RUL71435.1"/>
    </source>
</evidence>
<organism evidence="1 2">
    <name type="scientific">Dyella choica</name>
    <dbReference type="NCBI Taxonomy" id="1927959"/>
    <lineage>
        <taxon>Bacteria</taxon>
        <taxon>Pseudomonadati</taxon>
        <taxon>Pseudomonadota</taxon>
        <taxon>Gammaproteobacteria</taxon>
        <taxon>Lysobacterales</taxon>
        <taxon>Rhodanobacteraceae</taxon>
        <taxon>Dyella</taxon>
    </lineage>
</organism>
<dbReference type="EMBL" id="RYYV01000018">
    <property type="protein sequence ID" value="RUL71435.1"/>
    <property type="molecule type" value="Genomic_DNA"/>
</dbReference>